<protein>
    <recommendedName>
        <fullName evidence="4">Flagellar hook-associated protein 1</fullName>
    </recommendedName>
</protein>
<dbReference type="PRINTS" id="PR01005">
    <property type="entry name" value="FLGHOOKAP1"/>
</dbReference>
<comment type="caution">
    <text evidence="11">The sequence shown here is derived from an EMBL/GenBank/DDBJ whole genome shotgun (WGS) entry which is preliminary data.</text>
</comment>
<sequence>MSLLNIGMSGLSAGQNALVTTGNNIANVDTAGYSRQQNVQSTKGSVQYGNVFIGTGTTLADVRRVYNSYLDAQLRTATSLDSESSAYNAQATPLDATLSDTNTGLTGVLQKFFTSMQGVATSATDDTSRQSVLTGAQALASRFNSISKQLTDQNNTLNGNLSDMASQVNKLSSTIATLNQKISELSTGNSQPNDLLDSRNEAVRQLSQLVGAQVVERGTSYDVYVGSGQPLVVGNTTNTLETVPSADDPSRMALQLNRGTSTIDITQVVSGGSIGGLLTYRKEVLDPSLNELGRVALVVADQMNSQQAQGIDKNGDFGAAIFNNINSAALISQRSIAQAGNSAGSGNLDVTIKNTGQLTTSDYQVTFTSATDYTVKRSDGTDMGSFSTTTTPAPVIDGFSLNLNGGAVAAGDSFKVTPTRGAAASIQVVLFDPKKIAAAAPLTGVTSANNTGTYTQPTLTSTIDIYNPASQAEMQTALKYSTPVKVVFGAASGGSQSYNLVDAKGNPLGSGTIVPGQSNTLNLKVGMVDSTGAPIMDTTVTPNVQKTFTVQTTVGGNPTSGESFTINMTGAASSDNRNAQALVGLQTKQTVDTGSGSGGISLTDAYGKLVTNVGAKAAQGKSDSDATSAILANAKGARDSNSGVDLDEETGNLVKYQQYYTASSQIIKAAQEIFSTLINSL</sequence>
<accession>A0A1H2P4I9</accession>
<dbReference type="GO" id="GO:0009424">
    <property type="term" value="C:bacterial-type flagellum hook"/>
    <property type="evidence" value="ECO:0007669"/>
    <property type="project" value="InterPro"/>
</dbReference>
<evidence type="ECO:0000259" key="8">
    <source>
        <dbReference type="Pfam" id="PF06429"/>
    </source>
</evidence>
<dbReference type="Pfam" id="PF22638">
    <property type="entry name" value="FlgK_D1"/>
    <property type="match status" value="1"/>
</dbReference>
<dbReference type="InterPro" id="IPR010930">
    <property type="entry name" value="Flg_bb/hook_C_dom"/>
</dbReference>
<keyword evidence="11" id="KW-0282">Flagellum</keyword>
<proteinExistence type="inferred from homology"/>
<evidence type="ECO:0000259" key="10">
    <source>
        <dbReference type="Pfam" id="PF22638"/>
    </source>
</evidence>
<keyword evidence="5" id="KW-0964">Secreted</keyword>
<feature type="domain" description="Flagellar hook-associated protein FlgK helical" evidence="10">
    <location>
        <begin position="94"/>
        <end position="322"/>
    </location>
</feature>
<dbReference type="Pfam" id="PF21158">
    <property type="entry name" value="flgK_1st_1"/>
    <property type="match status" value="1"/>
</dbReference>
<keyword evidence="12" id="KW-1185">Reference proteome</keyword>
<reference evidence="12" key="1">
    <citation type="journal article" date="2019" name="bioRxiv">
        <title>Bacterially produced spermidine induces plant systemic susceptibility to pathogens.</title>
        <authorList>
            <person name="Melnyk R.A."/>
            <person name="Beskrovnaya P.A."/>
            <person name="Liu Z."/>
            <person name="Song Y."/>
            <person name="Haney C.H."/>
        </authorList>
    </citation>
    <scope>NUCLEOTIDE SEQUENCE [LARGE SCALE GENOMIC DNA]</scope>
    <source>
        <strain evidence="12">Dha-51</strain>
    </source>
</reference>
<dbReference type="EMBL" id="RRZK01000036">
    <property type="protein sequence ID" value="TDB56760.1"/>
    <property type="molecule type" value="Genomic_DNA"/>
</dbReference>
<dbReference type="Proteomes" id="UP000295254">
    <property type="component" value="Unassembled WGS sequence"/>
</dbReference>
<evidence type="ECO:0000256" key="1">
    <source>
        <dbReference type="ARBA" id="ARBA00004365"/>
    </source>
</evidence>
<dbReference type="GO" id="GO:0044780">
    <property type="term" value="P:bacterial-type flagellum assembly"/>
    <property type="evidence" value="ECO:0007669"/>
    <property type="project" value="InterPro"/>
</dbReference>
<comment type="subcellular location">
    <subcellularLocation>
        <location evidence="1">Bacterial flagellum</location>
    </subcellularLocation>
    <subcellularLocation>
        <location evidence="2">Secreted</location>
    </subcellularLocation>
</comment>
<evidence type="ECO:0000259" key="9">
    <source>
        <dbReference type="Pfam" id="PF21158"/>
    </source>
</evidence>
<evidence type="ECO:0000256" key="4">
    <source>
        <dbReference type="ARBA" id="ARBA00016244"/>
    </source>
</evidence>
<name>A0A1H2P4I9_PSEVA</name>
<dbReference type="PROSITE" id="PS00588">
    <property type="entry name" value="FLAGELLA_BB_ROD"/>
    <property type="match status" value="1"/>
</dbReference>
<dbReference type="Pfam" id="PF00460">
    <property type="entry name" value="Flg_bb_rod"/>
    <property type="match status" value="1"/>
</dbReference>
<organism evidence="11 12">
    <name type="scientific">Pseudomonas vancouverensis</name>
    <dbReference type="NCBI Taxonomy" id="95300"/>
    <lineage>
        <taxon>Bacteria</taxon>
        <taxon>Pseudomonadati</taxon>
        <taxon>Pseudomonadota</taxon>
        <taxon>Gammaproteobacteria</taxon>
        <taxon>Pseudomonadales</taxon>
        <taxon>Pseudomonadaceae</taxon>
        <taxon>Pseudomonas</taxon>
    </lineage>
</organism>
<evidence type="ECO:0000259" key="7">
    <source>
        <dbReference type="Pfam" id="PF00460"/>
    </source>
</evidence>
<feature type="domain" description="Flagellar basal-body/hook protein C-terminal" evidence="8">
    <location>
        <begin position="641"/>
        <end position="679"/>
    </location>
</feature>
<dbReference type="GO" id="GO:0005198">
    <property type="term" value="F:structural molecule activity"/>
    <property type="evidence" value="ECO:0007669"/>
    <property type="project" value="InterPro"/>
</dbReference>
<keyword evidence="6" id="KW-0975">Bacterial flagellum</keyword>
<evidence type="ECO:0000313" key="12">
    <source>
        <dbReference type="Proteomes" id="UP000295254"/>
    </source>
</evidence>
<dbReference type="InterPro" id="IPR019776">
    <property type="entry name" value="Flagellar_basal_body_rod_CS"/>
</dbReference>
<dbReference type="RefSeq" id="WP_093225226.1">
    <property type="nucleotide sequence ID" value="NZ_LT629803.1"/>
</dbReference>
<evidence type="ECO:0000313" key="11">
    <source>
        <dbReference type="EMBL" id="TDB56760.1"/>
    </source>
</evidence>
<dbReference type="Pfam" id="PF06429">
    <property type="entry name" value="Flg_bbr_C"/>
    <property type="match status" value="1"/>
</dbReference>
<feature type="domain" description="Flagellar basal body rod protein N-terminal" evidence="7">
    <location>
        <begin position="4"/>
        <end position="33"/>
    </location>
</feature>
<dbReference type="InterPro" id="IPR002371">
    <property type="entry name" value="FlgK"/>
</dbReference>
<dbReference type="InterPro" id="IPR001444">
    <property type="entry name" value="Flag_bb_rod_N"/>
</dbReference>
<comment type="similarity">
    <text evidence="3">Belongs to the flagella basal body rod proteins family.</text>
</comment>
<evidence type="ECO:0000256" key="6">
    <source>
        <dbReference type="ARBA" id="ARBA00023143"/>
    </source>
</evidence>
<dbReference type="OrthoDB" id="9802553at2"/>
<dbReference type="GO" id="GO:0005576">
    <property type="term" value="C:extracellular region"/>
    <property type="evidence" value="ECO:0007669"/>
    <property type="project" value="UniProtKB-SubCell"/>
</dbReference>
<dbReference type="InterPro" id="IPR053927">
    <property type="entry name" value="FlgK_helical"/>
</dbReference>
<evidence type="ECO:0000256" key="3">
    <source>
        <dbReference type="ARBA" id="ARBA00009677"/>
    </source>
</evidence>
<gene>
    <name evidence="11" type="primary">flgK</name>
    <name evidence="11" type="ORF">EIY72_28620</name>
</gene>
<dbReference type="PANTHER" id="PTHR30033:SF1">
    <property type="entry name" value="FLAGELLAR HOOK-ASSOCIATED PROTEIN 1"/>
    <property type="match status" value="1"/>
</dbReference>
<keyword evidence="11" id="KW-0966">Cell projection</keyword>
<dbReference type="PANTHER" id="PTHR30033">
    <property type="entry name" value="FLAGELLAR HOOK-ASSOCIATED PROTEIN 1"/>
    <property type="match status" value="1"/>
</dbReference>
<dbReference type="AlphaFoldDB" id="A0A1H2P4I9"/>
<evidence type="ECO:0000256" key="2">
    <source>
        <dbReference type="ARBA" id="ARBA00004613"/>
    </source>
</evidence>
<evidence type="ECO:0000256" key="5">
    <source>
        <dbReference type="ARBA" id="ARBA00022525"/>
    </source>
</evidence>
<keyword evidence="11" id="KW-0969">Cilium</keyword>
<dbReference type="STRING" id="95300.SAMN05216558_3639"/>
<feature type="domain" description="Flagellar hook-associated protein 1 D2-like" evidence="9">
    <location>
        <begin position="337"/>
        <end position="418"/>
    </location>
</feature>
<dbReference type="SUPFAM" id="SSF64518">
    <property type="entry name" value="Phase 1 flagellin"/>
    <property type="match status" value="2"/>
</dbReference>
<dbReference type="InterPro" id="IPR049119">
    <property type="entry name" value="FlgK_D2-like"/>
</dbReference>
<dbReference type="NCBIfam" id="TIGR02492">
    <property type="entry name" value="flgK_ends"/>
    <property type="match status" value="1"/>
</dbReference>